<feature type="region of interest" description="Disordered" evidence="1">
    <location>
        <begin position="29"/>
        <end position="48"/>
    </location>
</feature>
<comment type="caution">
    <text evidence="2">The sequence shown here is derived from an EMBL/GenBank/DDBJ whole genome shotgun (WGS) entry which is preliminary data.</text>
</comment>
<reference evidence="2 3" key="1">
    <citation type="submission" date="2019-02" db="EMBL/GenBank/DDBJ databases">
        <title>Kribbella capetownensis sp. nov. and Kribbella speibonae sp. nov., isolated from soil.</title>
        <authorList>
            <person name="Curtis S.M."/>
            <person name="Norton I."/>
            <person name="Everest G.J."/>
            <person name="Meyers P.R."/>
        </authorList>
    </citation>
    <scope>NUCLEOTIDE SEQUENCE [LARGE SCALE GENOMIC DNA]</scope>
    <source>
        <strain evidence="2 3">SK5</strain>
    </source>
</reference>
<feature type="region of interest" description="Disordered" evidence="1">
    <location>
        <begin position="67"/>
        <end position="112"/>
    </location>
</feature>
<name>A0ABY2A038_9ACTN</name>
<dbReference type="Proteomes" id="UP000292385">
    <property type="component" value="Unassembled WGS sequence"/>
</dbReference>
<organism evidence="2 3">
    <name type="scientific">Kribbella speibonae</name>
    <dbReference type="NCBI Taxonomy" id="1572660"/>
    <lineage>
        <taxon>Bacteria</taxon>
        <taxon>Bacillati</taxon>
        <taxon>Actinomycetota</taxon>
        <taxon>Actinomycetes</taxon>
        <taxon>Propionibacteriales</taxon>
        <taxon>Kribbellaceae</taxon>
        <taxon>Kribbella</taxon>
    </lineage>
</organism>
<proteinExistence type="predicted"/>
<evidence type="ECO:0000313" key="2">
    <source>
        <dbReference type="EMBL" id="TCC20953.1"/>
    </source>
</evidence>
<dbReference type="EMBL" id="SJJY01000006">
    <property type="protein sequence ID" value="TCC20953.1"/>
    <property type="molecule type" value="Genomic_DNA"/>
</dbReference>
<gene>
    <name evidence="2" type="ORF">E0H58_26815</name>
</gene>
<keyword evidence="3" id="KW-1185">Reference proteome</keyword>
<evidence type="ECO:0000313" key="3">
    <source>
        <dbReference type="Proteomes" id="UP000292385"/>
    </source>
</evidence>
<sequence length="112" mass="11455">MHGERAFGVVQPGFQRLLVVGDRGLDRSRGLGWGRRRGRGDFAEGAGGAGGGRFRGVEVVARVVATAGAERQGQQQKAGQEDSSHARTRPQVGAGGTTDVVPAGCGQAVTGT</sequence>
<accession>A0ABY2A038</accession>
<protein>
    <submittedName>
        <fullName evidence="2">Uncharacterized protein</fullName>
    </submittedName>
</protein>
<evidence type="ECO:0000256" key="1">
    <source>
        <dbReference type="SAM" id="MobiDB-lite"/>
    </source>
</evidence>